<proteinExistence type="predicted"/>
<evidence type="ECO:0000256" key="1">
    <source>
        <dbReference type="SAM" id="MobiDB-lite"/>
    </source>
</evidence>
<evidence type="ECO:0000313" key="2">
    <source>
        <dbReference type="EMBL" id="KXS20122.1"/>
    </source>
</evidence>
<name>A0A139ATS1_GONPJ</name>
<dbReference type="AlphaFoldDB" id="A0A139ATS1"/>
<organism evidence="2 3">
    <name type="scientific">Gonapodya prolifera (strain JEL478)</name>
    <name type="common">Monoblepharis prolifera</name>
    <dbReference type="NCBI Taxonomy" id="1344416"/>
    <lineage>
        <taxon>Eukaryota</taxon>
        <taxon>Fungi</taxon>
        <taxon>Fungi incertae sedis</taxon>
        <taxon>Chytridiomycota</taxon>
        <taxon>Chytridiomycota incertae sedis</taxon>
        <taxon>Monoblepharidomycetes</taxon>
        <taxon>Monoblepharidales</taxon>
        <taxon>Gonapodyaceae</taxon>
        <taxon>Gonapodya</taxon>
    </lineage>
</organism>
<reference evidence="2 3" key="1">
    <citation type="journal article" date="2015" name="Genome Biol. Evol.">
        <title>Phylogenomic analyses indicate that early fungi evolved digesting cell walls of algal ancestors of land plants.</title>
        <authorList>
            <person name="Chang Y."/>
            <person name="Wang S."/>
            <person name="Sekimoto S."/>
            <person name="Aerts A.L."/>
            <person name="Choi C."/>
            <person name="Clum A."/>
            <person name="LaButti K.M."/>
            <person name="Lindquist E.A."/>
            <person name="Yee Ngan C."/>
            <person name="Ohm R.A."/>
            <person name="Salamov A.A."/>
            <person name="Grigoriev I.V."/>
            <person name="Spatafora J.W."/>
            <person name="Berbee M.L."/>
        </authorList>
    </citation>
    <scope>NUCLEOTIDE SEQUENCE [LARGE SCALE GENOMIC DNA]</scope>
    <source>
        <strain evidence="2 3">JEL478</strain>
    </source>
</reference>
<dbReference type="Proteomes" id="UP000070544">
    <property type="component" value="Unassembled WGS sequence"/>
</dbReference>
<keyword evidence="3" id="KW-1185">Reference proteome</keyword>
<sequence>MEMQIHAGESRLLKRCTGDSSLGNCFSTNCISSTPATCENALRHLSDKIGVWTRTGSGDSEELSELERTPLAKKRRTVAKDACDTLRDIKDLMDKENERPDPELELQRAQLEEQRKEREQRGETDRAMRDLLVRLIQPLQPAKSSNNIIN</sequence>
<protein>
    <submittedName>
        <fullName evidence="2">Uncharacterized protein</fullName>
    </submittedName>
</protein>
<gene>
    <name evidence="2" type="ORF">M427DRAFT_52383</name>
</gene>
<accession>A0A139ATS1</accession>
<dbReference type="EMBL" id="KQ965736">
    <property type="protein sequence ID" value="KXS20122.1"/>
    <property type="molecule type" value="Genomic_DNA"/>
</dbReference>
<evidence type="ECO:0000313" key="3">
    <source>
        <dbReference type="Proteomes" id="UP000070544"/>
    </source>
</evidence>
<feature type="region of interest" description="Disordered" evidence="1">
    <location>
        <begin position="91"/>
        <end position="127"/>
    </location>
</feature>